<dbReference type="InterPro" id="IPR029032">
    <property type="entry name" value="AhpD-like"/>
</dbReference>
<organism evidence="2 3">
    <name type="scientific">Mycolicibacterium gadium</name>
    <name type="common">Mycobacterium gadium</name>
    <dbReference type="NCBI Taxonomy" id="1794"/>
    <lineage>
        <taxon>Bacteria</taxon>
        <taxon>Bacillati</taxon>
        <taxon>Actinomycetota</taxon>
        <taxon>Actinomycetes</taxon>
        <taxon>Mycobacteriales</taxon>
        <taxon>Mycobacteriaceae</taxon>
        <taxon>Mycolicibacterium</taxon>
    </lineage>
</organism>
<reference evidence="2 3" key="1">
    <citation type="journal article" date="2019" name="Emerg. Microbes Infect.">
        <title>Comprehensive subspecies identification of 175 nontuberculous mycobacteria species based on 7547 genomic profiles.</title>
        <authorList>
            <person name="Matsumoto Y."/>
            <person name="Kinjo T."/>
            <person name="Motooka D."/>
            <person name="Nabeya D."/>
            <person name="Jung N."/>
            <person name="Uechi K."/>
            <person name="Horii T."/>
            <person name="Iida T."/>
            <person name="Fujita J."/>
            <person name="Nakamura S."/>
        </authorList>
    </citation>
    <scope>NUCLEOTIDE SEQUENCE [LARGE SCALE GENOMIC DNA]</scope>
    <source>
        <strain evidence="2 3">JCM 12688</strain>
    </source>
</reference>
<dbReference type="Pfam" id="PF02627">
    <property type="entry name" value="CMD"/>
    <property type="match status" value="1"/>
</dbReference>
<name>A0A7I7WUK4_MYCGU</name>
<dbReference type="InterPro" id="IPR003779">
    <property type="entry name" value="CMD-like"/>
</dbReference>
<dbReference type="Gene3D" id="1.20.1290.10">
    <property type="entry name" value="AhpD-like"/>
    <property type="match status" value="1"/>
</dbReference>
<dbReference type="GO" id="GO:0051920">
    <property type="term" value="F:peroxiredoxin activity"/>
    <property type="evidence" value="ECO:0007669"/>
    <property type="project" value="InterPro"/>
</dbReference>
<dbReference type="PANTHER" id="PTHR34846">
    <property type="entry name" value="4-CARBOXYMUCONOLACTONE DECARBOXYLASE FAMILY PROTEIN (AFU_ORTHOLOGUE AFUA_6G11590)"/>
    <property type="match status" value="1"/>
</dbReference>
<dbReference type="EMBL" id="AP022608">
    <property type="protein sequence ID" value="BBZ21329.1"/>
    <property type="molecule type" value="Genomic_DNA"/>
</dbReference>
<proteinExistence type="predicted"/>
<dbReference type="SUPFAM" id="SSF69118">
    <property type="entry name" value="AhpD-like"/>
    <property type="match status" value="1"/>
</dbReference>
<accession>A0A7I7WUK4</accession>
<dbReference type="PANTHER" id="PTHR34846:SF5">
    <property type="entry name" value="CARBOXYMUCONOLACTONE DECARBOXYLASE-LIKE DOMAIN-CONTAINING PROTEIN"/>
    <property type="match status" value="1"/>
</dbReference>
<evidence type="ECO:0000313" key="2">
    <source>
        <dbReference type="EMBL" id="BBZ21329.1"/>
    </source>
</evidence>
<evidence type="ECO:0000259" key="1">
    <source>
        <dbReference type="Pfam" id="PF02627"/>
    </source>
</evidence>
<protein>
    <submittedName>
        <fullName evidence="2">Carboxymuconolactone decarboxylase</fullName>
    </submittedName>
</protein>
<dbReference type="KEGG" id="mgad:MGAD_56640"/>
<sequence length="218" mass="24636">MDHKWQATDPHIPTVGLTIGRKGGNLLAKYENLILVNERKHPVRVPPLPADQWDDSVDHALSGMLPPERRNPEAAGNLLATLVRHPKLTRSFLRFNNHLMYSSPLPDRLRELAVLRVAHRRNCEYEWRHHVRMGGEAGLSDDVIDGIQRGEAVDELDRAVLAAVDELEDKSEISDATWATLSEHLDERQRMDLVFTIGCYGALAMAINTFGVEPDQER</sequence>
<evidence type="ECO:0000313" key="3">
    <source>
        <dbReference type="Proteomes" id="UP000466187"/>
    </source>
</evidence>
<feature type="domain" description="Carboxymuconolactone decarboxylase-like" evidence="1">
    <location>
        <begin position="86"/>
        <end position="168"/>
    </location>
</feature>
<dbReference type="Proteomes" id="UP000466187">
    <property type="component" value="Chromosome"/>
</dbReference>
<gene>
    <name evidence="2" type="ORF">MGAD_56640</name>
</gene>
<dbReference type="AlphaFoldDB" id="A0A7I7WUK4"/>